<protein>
    <submittedName>
        <fullName evidence="5">WD40 repeat</fullName>
    </submittedName>
</protein>
<evidence type="ECO:0000256" key="2">
    <source>
        <dbReference type="ARBA" id="ARBA00022574"/>
    </source>
</evidence>
<dbReference type="GO" id="GO:0034511">
    <property type="term" value="F:U3 snoRNA binding"/>
    <property type="evidence" value="ECO:0007669"/>
    <property type="project" value="InterPro"/>
</dbReference>
<keyword evidence="4" id="KW-0539">Nucleus</keyword>
<gene>
    <name evidence="5" type="ORF">PACLA_8A039393</name>
</gene>
<dbReference type="PANTHER" id="PTHR19865">
    <property type="entry name" value="U3 SMALL NUCLEOLAR RNA INTERACTING PROTEIN 2"/>
    <property type="match status" value="1"/>
</dbReference>
<name>A0A7D9EUH9_PARCT</name>
<dbReference type="Gene3D" id="2.130.10.10">
    <property type="entry name" value="YVTN repeat-like/Quinoprotein amine dehydrogenase"/>
    <property type="match status" value="1"/>
</dbReference>
<accession>A0A7D9EUH9</accession>
<reference evidence="5" key="1">
    <citation type="submission" date="2020-04" db="EMBL/GenBank/DDBJ databases">
        <authorList>
            <person name="Alioto T."/>
            <person name="Alioto T."/>
            <person name="Gomez Garrido J."/>
        </authorList>
    </citation>
    <scope>NUCLEOTIDE SEQUENCE</scope>
    <source>
        <strain evidence="5">A484AB</strain>
    </source>
</reference>
<sequence length="507" mass="56128">MAELAVVRVSLQLAWSLLSNRLIKRLNTGVPSDEALRKLLLDKFQRLHEELNSLRRKELVAAVSFMENGYELFLKDPVEAKKEFTKARDAAQMAFGVVAETSDKLLATKILLASAMHEFDDKIDTAISLSLKYVSRLNSLPEIVDTCGTYLRKGVGSRFGAIGSGKKLELLKGLSEINRNVWEFVKRNDPEFDETKWPSVRCADRLLQPVFELLPLRDCQELTRDDSGLGTPVAMAVCGKKLFVSRSSPNNQSLDNANSVEVIDLDAEKVTMLAGHSAVILALVAVGDRVFSGSYDRSVLVWDALTLSLVQKLGEHDGAVRSMVTNTTMLFTAGSDKVIKCWDLATLGCVITLSGHMFPISLLTFQHHLFSYAPGEGIRVWNVKTWNVISTIPDLGNVTSIQCSIQSKLFVHCGSDVKVFNLGSSKEEATLKNVGKVSLRFPRRKIIGFSGDNMYVHDLQTSKCLLNQALKFEKSIEVSLMHFSYDLGMLFLGGTVKDSREGIVVCL</sequence>
<evidence type="ECO:0000313" key="6">
    <source>
        <dbReference type="Proteomes" id="UP001152795"/>
    </source>
</evidence>
<dbReference type="AlphaFoldDB" id="A0A7D9EUH9"/>
<dbReference type="SMART" id="SM00320">
    <property type="entry name" value="WD40"/>
    <property type="match status" value="4"/>
</dbReference>
<dbReference type="PANTHER" id="PTHR19865:SF0">
    <property type="entry name" value="U3 SMALL NUCLEOLAR RNA-INTERACTING PROTEIN 2"/>
    <property type="match status" value="1"/>
</dbReference>
<dbReference type="PROSITE" id="PS50082">
    <property type="entry name" value="WD_REPEATS_2"/>
    <property type="match status" value="2"/>
</dbReference>
<dbReference type="Proteomes" id="UP001152795">
    <property type="component" value="Unassembled WGS sequence"/>
</dbReference>
<evidence type="ECO:0000313" key="5">
    <source>
        <dbReference type="EMBL" id="CAB4017563.1"/>
    </source>
</evidence>
<organism evidence="5 6">
    <name type="scientific">Paramuricea clavata</name>
    <name type="common">Red gorgonian</name>
    <name type="synonym">Violescent sea-whip</name>
    <dbReference type="NCBI Taxonomy" id="317549"/>
    <lineage>
        <taxon>Eukaryota</taxon>
        <taxon>Metazoa</taxon>
        <taxon>Cnidaria</taxon>
        <taxon>Anthozoa</taxon>
        <taxon>Octocorallia</taxon>
        <taxon>Malacalcyonacea</taxon>
        <taxon>Plexauridae</taxon>
        <taxon>Paramuricea</taxon>
    </lineage>
</organism>
<evidence type="ECO:0000256" key="3">
    <source>
        <dbReference type="ARBA" id="ARBA00022737"/>
    </source>
</evidence>
<keyword evidence="6" id="KW-1185">Reference proteome</keyword>
<evidence type="ECO:0000256" key="4">
    <source>
        <dbReference type="ARBA" id="ARBA00023242"/>
    </source>
</evidence>
<dbReference type="InterPro" id="IPR036322">
    <property type="entry name" value="WD40_repeat_dom_sf"/>
</dbReference>
<proteinExistence type="predicted"/>
<dbReference type="EMBL" id="CACRXK020009604">
    <property type="protein sequence ID" value="CAB4017563.1"/>
    <property type="molecule type" value="Genomic_DNA"/>
</dbReference>
<dbReference type="GO" id="GO:0032040">
    <property type="term" value="C:small-subunit processome"/>
    <property type="evidence" value="ECO:0007669"/>
    <property type="project" value="TreeGrafter"/>
</dbReference>
<comment type="caution">
    <text evidence="5">The sequence shown here is derived from an EMBL/GenBank/DDBJ whole genome shotgun (WGS) entry which is preliminary data.</text>
</comment>
<keyword evidence="2" id="KW-0853">WD repeat</keyword>
<dbReference type="InterPro" id="IPR015943">
    <property type="entry name" value="WD40/YVTN_repeat-like_dom_sf"/>
</dbReference>
<dbReference type="InterPro" id="IPR039241">
    <property type="entry name" value="Rrp9-like"/>
</dbReference>
<dbReference type="OrthoDB" id="6262491at2759"/>
<dbReference type="InterPro" id="IPR001680">
    <property type="entry name" value="WD40_rpt"/>
</dbReference>
<keyword evidence="3" id="KW-0677">Repeat</keyword>
<comment type="subcellular location">
    <subcellularLocation>
        <location evidence="1">Nucleus</location>
    </subcellularLocation>
</comment>
<evidence type="ECO:0000256" key="1">
    <source>
        <dbReference type="ARBA" id="ARBA00004123"/>
    </source>
</evidence>
<dbReference type="SUPFAM" id="SSF50978">
    <property type="entry name" value="WD40 repeat-like"/>
    <property type="match status" value="1"/>
</dbReference>
<dbReference type="Pfam" id="PF00400">
    <property type="entry name" value="WD40"/>
    <property type="match status" value="2"/>
</dbReference>